<dbReference type="AlphaFoldDB" id="A0A4S2ERD8"/>
<evidence type="ECO:0000313" key="3">
    <source>
        <dbReference type="Proteomes" id="UP000310032"/>
    </source>
</evidence>
<reference evidence="2 3" key="1">
    <citation type="submission" date="2019-04" db="EMBL/GenBank/DDBJ databases">
        <title>Microbes associate with the intestines of laboratory mice.</title>
        <authorList>
            <person name="Navarre W."/>
            <person name="Wong E."/>
            <person name="Huang K."/>
            <person name="Tropini C."/>
            <person name="Ng K."/>
            <person name="Yu B."/>
        </authorList>
    </citation>
    <scope>NUCLEOTIDE SEQUENCE [LARGE SCALE GENOMIC DNA]</scope>
    <source>
        <strain evidence="2 3">NM39_I3</strain>
    </source>
</reference>
<organism evidence="2 3">
    <name type="scientific">Parabacteroides distasonis</name>
    <dbReference type="NCBI Taxonomy" id="823"/>
    <lineage>
        <taxon>Bacteria</taxon>
        <taxon>Pseudomonadati</taxon>
        <taxon>Bacteroidota</taxon>
        <taxon>Bacteroidia</taxon>
        <taxon>Bacteroidales</taxon>
        <taxon>Tannerellaceae</taxon>
        <taxon>Parabacteroides</taxon>
    </lineage>
</organism>
<proteinExistence type="predicted"/>
<feature type="chain" id="PRO_5020277624" evidence="1">
    <location>
        <begin position="20"/>
        <end position="371"/>
    </location>
</feature>
<evidence type="ECO:0000313" key="2">
    <source>
        <dbReference type="EMBL" id="TGY58868.1"/>
    </source>
</evidence>
<gene>
    <name evidence="2" type="ORF">E5342_07255</name>
</gene>
<protein>
    <submittedName>
        <fullName evidence="2">6-bladed beta-propeller</fullName>
    </submittedName>
</protein>
<evidence type="ECO:0000256" key="1">
    <source>
        <dbReference type="SAM" id="SignalP"/>
    </source>
</evidence>
<dbReference type="Gene3D" id="2.120.10.30">
    <property type="entry name" value="TolB, C-terminal domain"/>
    <property type="match status" value="1"/>
</dbReference>
<accession>A0A4S2ERD8</accession>
<dbReference type="Proteomes" id="UP000310032">
    <property type="component" value="Unassembled WGS sequence"/>
</dbReference>
<dbReference type="RefSeq" id="WP_135959112.1">
    <property type="nucleotide sequence ID" value="NZ_SRYM01000015.1"/>
</dbReference>
<comment type="caution">
    <text evidence="2">The sequence shown here is derived from an EMBL/GenBank/DDBJ whole genome shotgun (WGS) entry which is preliminary data.</text>
</comment>
<keyword evidence="1" id="KW-0732">Signal</keyword>
<dbReference type="EMBL" id="SRYM01000015">
    <property type="protein sequence ID" value="TGY58868.1"/>
    <property type="molecule type" value="Genomic_DNA"/>
</dbReference>
<dbReference type="InterPro" id="IPR011042">
    <property type="entry name" value="6-blade_b-propeller_TolB-like"/>
</dbReference>
<sequence length="371" mass="42710">MKTILSICLFIVLPFLSMANNPETEEHLIKIPLSKEVKCPLDKLFSEYEFVTLDSDDPALLEGLDIINRIIVKDDYIYVGDLFKLTLFDRSGKYVTTLNKQGQGPDSYLSLFNFTVHTNGDISILDRMASAVVTYNKKGEMIRKNRFSELSLRDLTMLDDSTLILKTMGDRDSRDNIYIVNWKNGEVINSYYPVAHSKLIHMFKDFFPTYHKRVFLNGYRSNHIYELTREKLLPAYTIDVDGRIPPKDFWQSSDNSRQLEQSYVEKGYIGHIPFFMEGEQKILLRFEGASDALKSYALIDKTTGKSELIKEFLFDPSFGWEPEYIFPQSDGTVIIPIPSHLLSEDKGKTLSQQFPGLNEESNPVLFIGKLR</sequence>
<name>A0A4S2ERD8_PARDI</name>
<feature type="signal peptide" evidence="1">
    <location>
        <begin position="1"/>
        <end position="19"/>
    </location>
</feature>
<dbReference type="Pfam" id="PF17170">
    <property type="entry name" value="DUF5128"/>
    <property type="match status" value="1"/>
</dbReference>